<organism evidence="3 4">
    <name type="scientific">Exobacillus caeni</name>
    <dbReference type="NCBI Taxonomy" id="2574798"/>
    <lineage>
        <taxon>Bacteria</taxon>
        <taxon>Bacillati</taxon>
        <taxon>Bacillota</taxon>
        <taxon>Bacilli</taxon>
        <taxon>Bacillales</taxon>
        <taxon>Guptibacillaceae</taxon>
        <taxon>Exobacillus</taxon>
    </lineage>
</organism>
<dbReference type="CDD" id="cd00293">
    <property type="entry name" value="USP-like"/>
    <property type="match status" value="1"/>
</dbReference>
<evidence type="ECO:0000256" key="1">
    <source>
        <dbReference type="ARBA" id="ARBA00008791"/>
    </source>
</evidence>
<evidence type="ECO:0000313" key="3">
    <source>
        <dbReference type="EMBL" id="TLS38228.1"/>
    </source>
</evidence>
<proteinExistence type="inferred from homology"/>
<accession>A0A5R9F9B4</accession>
<protein>
    <submittedName>
        <fullName evidence="3">Universal stress protein</fullName>
    </submittedName>
</protein>
<gene>
    <name evidence="3" type="ORF">FCL54_06750</name>
</gene>
<keyword evidence="4" id="KW-1185">Reference proteome</keyword>
<dbReference type="PANTHER" id="PTHR46268">
    <property type="entry name" value="STRESS RESPONSE PROTEIN NHAX"/>
    <property type="match status" value="1"/>
</dbReference>
<dbReference type="InterPro" id="IPR006016">
    <property type="entry name" value="UspA"/>
</dbReference>
<dbReference type="Proteomes" id="UP000308230">
    <property type="component" value="Unassembled WGS sequence"/>
</dbReference>
<feature type="domain" description="UspA" evidence="2">
    <location>
        <begin position="3"/>
        <end position="165"/>
    </location>
</feature>
<dbReference type="InterPro" id="IPR014729">
    <property type="entry name" value="Rossmann-like_a/b/a_fold"/>
</dbReference>
<dbReference type="SUPFAM" id="SSF52402">
    <property type="entry name" value="Adenine nucleotide alpha hydrolases-like"/>
    <property type="match status" value="1"/>
</dbReference>
<dbReference type="PANTHER" id="PTHR46268:SF6">
    <property type="entry name" value="UNIVERSAL STRESS PROTEIN UP12"/>
    <property type="match status" value="1"/>
</dbReference>
<dbReference type="RefSeq" id="WP_138124587.1">
    <property type="nucleotide sequence ID" value="NZ_SWLG01000004.1"/>
</dbReference>
<comment type="caution">
    <text evidence="3">The sequence shown here is derived from an EMBL/GenBank/DDBJ whole genome shotgun (WGS) entry which is preliminary data.</text>
</comment>
<sequence length="165" mass="17904">MEIKKVLAAYDGSGGSREALDYAIDLARKEDAGLTVVHVVKEKAVASTNPAPRIPYGTGTGIGSDGYARGEYHEESKKEGVILDYKSTEQITKEIEEKFSFGTRTADIEILQGNPAEEIPRYAQENEVDLIVVGNRGLSGIKKLMMGSVSQKIVDHAHCPVLVVK</sequence>
<name>A0A5R9F9B4_9BACL</name>
<dbReference type="AlphaFoldDB" id="A0A5R9F9B4"/>
<dbReference type="EMBL" id="SWLG01000004">
    <property type="protein sequence ID" value="TLS38228.1"/>
    <property type="molecule type" value="Genomic_DNA"/>
</dbReference>
<dbReference type="Gene3D" id="3.40.50.620">
    <property type="entry name" value="HUPs"/>
    <property type="match status" value="1"/>
</dbReference>
<comment type="similarity">
    <text evidence="1">Belongs to the universal stress protein A family.</text>
</comment>
<dbReference type="Pfam" id="PF00582">
    <property type="entry name" value="Usp"/>
    <property type="match status" value="1"/>
</dbReference>
<dbReference type="PRINTS" id="PR01438">
    <property type="entry name" value="UNVRSLSTRESS"/>
</dbReference>
<dbReference type="InterPro" id="IPR006015">
    <property type="entry name" value="Universal_stress_UspA"/>
</dbReference>
<dbReference type="OrthoDB" id="2426295at2"/>
<reference evidence="3 4" key="1">
    <citation type="submission" date="2019-04" db="EMBL/GenBank/DDBJ databases">
        <title>Bacillus caeni sp. nov., a bacterium isolated from mangrove sediment.</title>
        <authorList>
            <person name="Huang H."/>
            <person name="Mo K."/>
            <person name="Hu Y."/>
        </authorList>
    </citation>
    <scope>NUCLEOTIDE SEQUENCE [LARGE SCALE GENOMIC DNA]</scope>
    <source>
        <strain evidence="3 4">HB172195</strain>
    </source>
</reference>
<evidence type="ECO:0000259" key="2">
    <source>
        <dbReference type="Pfam" id="PF00582"/>
    </source>
</evidence>
<evidence type="ECO:0000313" key="4">
    <source>
        <dbReference type="Proteomes" id="UP000308230"/>
    </source>
</evidence>